<organism evidence="2">
    <name type="scientific">Phaeomonas parva</name>
    <dbReference type="NCBI Taxonomy" id="124430"/>
    <lineage>
        <taxon>Eukaryota</taxon>
        <taxon>Sar</taxon>
        <taxon>Stramenopiles</taxon>
        <taxon>Ochrophyta</taxon>
        <taxon>Pinguiophyceae</taxon>
        <taxon>Pinguiochrysidales</taxon>
        <taxon>Pinguiochrysidaceae</taxon>
        <taxon>Phaeomonas</taxon>
    </lineage>
</organism>
<feature type="compositionally biased region" description="Low complexity" evidence="1">
    <location>
        <begin position="321"/>
        <end position="331"/>
    </location>
</feature>
<evidence type="ECO:0000313" key="2">
    <source>
        <dbReference type="EMBL" id="CAD9268812.1"/>
    </source>
</evidence>
<dbReference type="AlphaFoldDB" id="A0A7S1XYK9"/>
<feature type="region of interest" description="Disordered" evidence="1">
    <location>
        <begin position="203"/>
        <end position="361"/>
    </location>
</feature>
<feature type="compositionally biased region" description="Acidic residues" evidence="1">
    <location>
        <begin position="242"/>
        <end position="253"/>
    </location>
</feature>
<sequence length="466" mass="52125">MATLQALARQVGRRGDGPSSSEKGIIKDSLVKDEYLPPRARFVDAHEDYEDEEDKWWSRFHQLLQKWLLSTQAVLPGFGFRESIAFQLRRGERFERGRETAWKMIIIELSAMHEFAALKAQLVDRLERWNLDIDGHDMGLDKSHRASLFTIATALSQFTAGFHKSNSIDKKPQPNVPPMVKKAGERFMQGLARRRSSFSLRGSMGLPGLNVVMPTASTTNEAGPNRDLGGGKKGDDLRGPSSDDDDSESEDEFTSALRKARSSMEPTEAPAPEGEPRNPNRRASKKRRTAAKKRVSVFKGKKKAKGKRKSKVSAKPEDQAARAAAEAAADAVEAKEEEEVDDAVEEAVEEEPPKEKEGEEVDCTVQVADATDAAKAGAQDDVDFFTRKEAMRGVYQVDDADKFDTMSAFRMRDPEDPKVSWFVAEASEPPFDTIVYCVFFNFSDFTEATAKEWWDANAERVKAYKQ</sequence>
<gene>
    <name evidence="2" type="ORF">PPAR1163_LOCUS27249</name>
</gene>
<protein>
    <submittedName>
        <fullName evidence="2">Uncharacterized protein</fullName>
    </submittedName>
</protein>
<accession>A0A7S1XYK9</accession>
<reference evidence="2" key="1">
    <citation type="submission" date="2021-01" db="EMBL/GenBank/DDBJ databases">
        <authorList>
            <person name="Corre E."/>
            <person name="Pelletier E."/>
            <person name="Niang G."/>
            <person name="Scheremetjew M."/>
            <person name="Finn R."/>
            <person name="Kale V."/>
            <person name="Holt S."/>
            <person name="Cochrane G."/>
            <person name="Meng A."/>
            <person name="Brown T."/>
            <person name="Cohen L."/>
        </authorList>
    </citation>
    <scope>NUCLEOTIDE SEQUENCE</scope>
    <source>
        <strain evidence="2">CCMP2877</strain>
    </source>
</reference>
<evidence type="ECO:0000256" key="1">
    <source>
        <dbReference type="SAM" id="MobiDB-lite"/>
    </source>
</evidence>
<name>A0A7S1XYK9_9STRA</name>
<dbReference type="EMBL" id="HBGJ01043312">
    <property type="protein sequence ID" value="CAD9268812.1"/>
    <property type="molecule type" value="Transcribed_RNA"/>
</dbReference>
<feature type="compositionally biased region" description="Basic residues" evidence="1">
    <location>
        <begin position="279"/>
        <end position="312"/>
    </location>
</feature>
<proteinExistence type="predicted"/>
<feature type="compositionally biased region" description="Acidic residues" evidence="1">
    <location>
        <begin position="335"/>
        <end position="350"/>
    </location>
</feature>
<feature type="compositionally biased region" description="Basic and acidic residues" evidence="1">
    <location>
        <begin position="229"/>
        <end position="238"/>
    </location>
</feature>